<organism evidence="1">
    <name type="scientific">Caldisericum exile</name>
    <dbReference type="NCBI Taxonomy" id="693075"/>
    <lineage>
        <taxon>Bacteria</taxon>
        <taxon>Pseudomonadati</taxon>
        <taxon>Caldisericota/Cryosericota group</taxon>
        <taxon>Caldisericota</taxon>
        <taxon>Caldisericia</taxon>
        <taxon>Caldisericales</taxon>
        <taxon>Caldisericaceae</taxon>
        <taxon>Caldisericum</taxon>
    </lineage>
</organism>
<dbReference type="InterPro" id="IPR009045">
    <property type="entry name" value="Zn_M74/Hedgehog-like"/>
</dbReference>
<dbReference type="EMBL" id="DTHV01000014">
    <property type="protein sequence ID" value="HGW59895.1"/>
    <property type="molecule type" value="Genomic_DNA"/>
</dbReference>
<dbReference type="Gene3D" id="3.30.1380.10">
    <property type="match status" value="1"/>
</dbReference>
<protein>
    <recommendedName>
        <fullName evidence="2">Peptidase M15C domain-containing protein</fullName>
    </recommendedName>
</protein>
<reference evidence="1" key="1">
    <citation type="journal article" date="2020" name="mSystems">
        <title>Genome- and Community-Level Interaction Insights into Carbon Utilization and Element Cycling Functions of Hydrothermarchaeota in Hydrothermal Sediment.</title>
        <authorList>
            <person name="Zhou Z."/>
            <person name="Liu Y."/>
            <person name="Xu W."/>
            <person name="Pan J."/>
            <person name="Luo Z.H."/>
            <person name="Li M."/>
        </authorList>
    </citation>
    <scope>NUCLEOTIDE SEQUENCE [LARGE SCALE GENOMIC DNA]</scope>
    <source>
        <strain evidence="1">SpSt-794</strain>
    </source>
</reference>
<dbReference type="AlphaFoldDB" id="A0A7C4XZU5"/>
<evidence type="ECO:0008006" key="2">
    <source>
        <dbReference type="Google" id="ProtNLM"/>
    </source>
</evidence>
<evidence type="ECO:0000313" key="1">
    <source>
        <dbReference type="EMBL" id="HGW59895.1"/>
    </source>
</evidence>
<proteinExistence type="predicted"/>
<sequence length="104" mass="12296">MDRVEFTRNLVNLIAAMILEGEHPIIDYVKRSDEEQKRLFDKGLSKCDGIKIKSAHQFGRAADIYFVEDGKLVDPKKGWDYWHEYWEKKGGKPQILWDRNHFEG</sequence>
<name>A0A7C4XZU5_9BACT</name>
<accession>A0A7C4XZU5</accession>
<gene>
    <name evidence="1" type="ORF">ENV82_00405</name>
</gene>
<comment type="caution">
    <text evidence="1">The sequence shown here is derived from an EMBL/GenBank/DDBJ whole genome shotgun (WGS) entry which is preliminary data.</text>
</comment>
<dbReference type="SUPFAM" id="SSF55166">
    <property type="entry name" value="Hedgehog/DD-peptidase"/>
    <property type="match status" value="1"/>
</dbReference>